<evidence type="ECO:0000256" key="9">
    <source>
        <dbReference type="SAM" id="Phobius"/>
    </source>
</evidence>
<evidence type="ECO:0000256" key="2">
    <source>
        <dbReference type="ARBA" id="ARBA00006175"/>
    </source>
</evidence>
<dbReference type="PROSITE" id="PS51257">
    <property type="entry name" value="PROKAR_LIPOPROTEIN"/>
    <property type="match status" value="1"/>
</dbReference>
<feature type="transmembrane region" description="Helical" evidence="9">
    <location>
        <begin position="35"/>
        <end position="58"/>
    </location>
</feature>
<gene>
    <name evidence="10" type="ORF">FYJ68_06375</name>
</gene>
<comment type="similarity">
    <text evidence="2 8">Belongs to the MIP/aquaporin (TC 1.A.8) family.</text>
</comment>
<dbReference type="PANTHER" id="PTHR19139">
    <property type="entry name" value="AQUAPORIN TRANSPORTER"/>
    <property type="match status" value="1"/>
</dbReference>
<dbReference type="PRINTS" id="PR00783">
    <property type="entry name" value="MINTRINSICP"/>
</dbReference>
<comment type="caution">
    <text evidence="10">The sequence shown here is derived from an EMBL/GenBank/DDBJ whole genome shotgun (WGS) entry which is preliminary data.</text>
</comment>
<evidence type="ECO:0000256" key="1">
    <source>
        <dbReference type="ARBA" id="ARBA00004651"/>
    </source>
</evidence>
<sequence>MRESLKRYSAEFVGTFVLVLCSCGAWLELKAVGYVGVALAVGLATAAMGYALGQVSGAHLNPAVSLGMYLDRRIDARDLFGYWAGQFLGALAGAAMVFLLVALSNVGVATAADLGCNGFGSRSPVGVWLFGAILVEVAISCILTLVALGSTGGRGREQSSGVARGVALAGVTMFAAPLTRASANPARSFGPALMMAFAGDPVPLGQLWVFIVAPFVGASLAAAIHGFLKPGAKPIKK</sequence>
<reference evidence="10 11" key="1">
    <citation type="submission" date="2019-08" db="EMBL/GenBank/DDBJ databases">
        <title>In-depth cultivation of the pig gut microbiome towards novel bacterial diversity and tailored functional studies.</title>
        <authorList>
            <person name="Wylensek D."/>
            <person name="Hitch T.C.A."/>
            <person name="Clavel T."/>
        </authorList>
    </citation>
    <scope>NUCLEOTIDE SEQUENCE [LARGE SCALE GENOMIC DNA]</scope>
    <source>
        <strain evidence="10 11">CA-Schmier-601-WT-1</strain>
    </source>
</reference>
<evidence type="ECO:0000256" key="8">
    <source>
        <dbReference type="RuleBase" id="RU000477"/>
    </source>
</evidence>
<dbReference type="Gene3D" id="1.20.1080.10">
    <property type="entry name" value="Glycerol uptake facilitator protein"/>
    <property type="match status" value="1"/>
</dbReference>
<organism evidence="10 11">
    <name type="scientific">Olsenella porci</name>
    <dbReference type="NCBI Taxonomy" id="2652279"/>
    <lineage>
        <taxon>Bacteria</taxon>
        <taxon>Bacillati</taxon>
        <taxon>Actinomycetota</taxon>
        <taxon>Coriobacteriia</taxon>
        <taxon>Coriobacteriales</taxon>
        <taxon>Atopobiaceae</taxon>
        <taxon>Olsenella</taxon>
    </lineage>
</organism>
<dbReference type="Proteomes" id="UP000469325">
    <property type="component" value="Unassembled WGS sequence"/>
</dbReference>
<keyword evidence="3 8" id="KW-0813">Transport</keyword>
<feature type="transmembrane region" description="Helical" evidence="9">
    <location>
        <begin position="79"/>
        <end position="105"/>
    </location>
</feature>
<dbReference type="PANTHER" id="PTHR19139:SF199">
    <property type="entry name" value="MIP17260P"/>
    <property type="match status" value="1"/>
</dbReference>
<evidence type="ECO:0000256" key="7">
    <source>
        <dbReference type="ARBA" id="ARBA00023136"/>
    </source>
</evidence>
<dbReference type="PROSITE" id="PS00221">
    <property type="entry name" value="MIP"/>
    <property type="match status" value="1"/>
</dbReference>
<evidence type="ECO:0000256" key="4">
    <source>
        <dbReference type="ARBA" id="ARBA00022475"/>
    </source>
</evidence>
<dbReference type="SUPFAM" id="SSF81338">
    <property type="entry name" value="Aquaporin-like"/>
    <property type="match status" value="1"/>
</dbReference>
<dbReference type="RefSeq" id="WP_154435158.1">
    <property type="nucleotide sequence ID" value="NZ_VUNC01000004.1"/>
</dbReference>
<dbReference type="AlphaFoldDB" id="A0A6N7XS23"/>
<keyword evidence="4" id="KW-1003">Cell membrane</keyword>
<dbReference type="InterPro" id="IPR022357">
    <property type="entry name" value="MIP_CS"/>
</dbReference>
<dbReference type="InterPro" id="IPR023271">
    <property type="entry name" value="Aquaporin-like"/>
</dbReference>
<dbReference type="Pfam" id="PF00230">
    <property type="entry name" value="MIP"/>
    <property type="match status" value="1"/>
</dbReference>
<accession>A0A6N7XS23</accession>
<evidence type="ECO:0000313" key="11">
    <source>
        <dbReference type="Proteomes" id="UP000469325"/>
    </source>
</evidence>
<keyword evidence="5 8" id="KW-0812">Transmembrane</keyword>
<name>A0A6N7XS23_9ACTN</name>
<protein>
    <submittedName>
        <fullName evidence="10">Aquaporin</fullName>
    </submittedName>
</protein>
<feature type="transmembrane region" description="Helical" evidence="9">
    <location>
        <begin position="161"/>
        <end position="179"/>
    </location>
</feature>
<proteinExistence type="inferred from homology"/>
<evidence type="ECO:0000256" key="5">
    <source>
        <dbReference type="ARBA" id="ARBA00022692"/>
    </source>
</evidence>
<feature type="transmembrane region" description="Helical" evidence="9">
    <location>
        <begin position="207"/>
        <end position="228"/>
    </location>
</feature>
<evidence type="ECO:0000313" key="10">
    <source>
        <dbReference type="EMBL" id="MST72729.1"/>
    </source>
</evidence>
<dbReference type="InterPro" id="IPR000425">
    <property type="entry name" value="MIP"/>
</dbReference>
<dbReference type="EMBL" id="VUNC01000004">
    <property type="protein sequence ID" value="MST72729.1"/>
    <property type="molecule type" value="Genomic_DNA"/>
</dbReference>
<dbReference type="GO" id="GO:0015250">
    <property type="term" value="F:water channel activity"/>
    <property type="evidence" value="ECO:0007669"/>
    <property type="project" value="TreeGrafter"/>
</dbReference>
<keyword evidence="6 9" id="KW-1133">Transmembrane helix</keyword>
<keyword evidence="7 9" id="KW-0472">Membrane</keyword>
<feature type="transmembrane region" description="Helical" evidence="9">
    <location>
        <begin position="12"/>
        <end position="29"/>
    </location>
</feature>
<evidence type="ECO:0000256" key="3">
    <source>
        <dbReference type="ARBA" id="ARBA00022448"/>
    </source>
</evidence>
<comment type="subcellular location">
    <subcellularLocation>
        <location evidence="1">Cell membrane</location>
        <topology evidence="1">Multi-pass membrane protein</topology>
    </subcellularLocation>
</comment>
<evidence type="ECO:0000256" key="6">
    <source>
        <dbReference type="ARBA" id="ARBA00022989"/>
    </source>
</evidence>
<feature type="transmembrane region" description="Helical" evidence="9">
    <location>
        <begin position="125"/>
        <end position="149"/>
    </location>
</feature>
<dbReference type="InterPro" id="IPR034294">
    <property type="entry name" value="Aquaporin_transptr"/>
</dbReference>
<keyword evidence="11" id="KW-1185">Reference proteome</keyword>
<dbReference type="GO" id="GO:0005886">
    <property type="term" value="C:plasma membrane"/>
    <property type="evidence" value="ECO:0007669"/>
    <property type="project" value="UniProtKB-SubCell"/>
</dbReference>